<protein>
    <recommendedName>
        <fullName evidence="4">O-antigen polysaccharide polymerase Wzy</fullName>
    </recommendedName>
</protein>
<sequence length="172" mass="19466">VFLSSIFYFLLDNVWPVSLFVRRVLFVPADLTYDYFMFFFENPHVHWSNSVLSGFLPYPYDQGIAKLIGEFNGSGAAANNGFISSGFAHAGLMGVIFYSFVFAIFVIMLEKYSNGLPLWFSISVTVVPLRSAIVSSDLFTVILTHGLLVTLIIILLFRNNRFRCTLSKFKES</sequence>
<keyword evidence="1" id="KW-0472">Membrane</keyword>
<evidence type="ECO:0008006" key="4">
    <source>
        <dbReference type="Google" id="ProtNLM"/>
    </source>
</evidence>
<feature type="transmembrane region" description="Helical" evidence="1">
    <location>
        <begin position="116"/>
        <end position="133"/>
    </location>
</feature>
<name>A0A2T4DRC0_9BACT</name>
<evidence type="ECO:0000313" key="2">
    <source>
        <dbReference type="EMBL" id="PTB96355.1"/>
    </source>
</evidence>
<gene>
    <name evidence="2" type="ORF">C9994_07625</name>
</gene>
<evidence type="ECO:0000313" key="3">
    <source>
        <dbReference type="Proteomes" id="UP000240608"/>
    </source>
</evidence>
<feature type="non-terminal residue" evidence="2">
    <location>
        <position position="1"/>
    </location>
</feature>
<comment type="caution">
    <text evidence="2">The sequence shown here is derived from an EMBL/GenBank/DDBJ whole genome shotgun (WGS) entry which is preliminary data.</text>
</comment>
<keyword evidence="1" id="KW-1133">Transmembrane helix</keyword>
<feature type="transmembrane region" description="Helical" evidence="1">
    <location>
        <begin position="139"/>
        <end position="157"/>
    </location>
</feature>
<feature type="transmembrane region" description="Helical" evidence="1">
    <location>
        <begin position="87"/>
        <end position="109"/>
    </location>
</feature>
<organism evidence="2 3">
    <name type="scientific">Marivirga lumbricoides</name>
    <dbReference type="NCBI Taxonomy" id="1046115"/>
    <lineage>
        <taxon>Bacteria</taxon>
        <taxon>Pseudomonadati</taxon>
        <taxon>Bacteroidota</taxon>
        <taxon>Cytophagia</taxon>
        <taxon>Cytophagales</taxon>
        <taxon>Marivirgaceae</taxon>
        <taxon>Marivirga</taxon>
    </lineage>
</organism>
<keyword evidence="1" id="KW-0812">Transmembrane</keyword>
<accession>A0A2T4DRC0</accession>
<dbReference type="EMBL" id="PYVU01000054">
    <property type="protein sequence ID" value="PTB96355.1"/>
    <property type="molecule type" value="Genomic_DNA"/>
</dbReference>
<reference evidence="2 3" key="1">
    <citation type="submission" date="2018-03" db="EMBL/GenBank/DDBJ databases">
        <title>Cross-interface Injection: A General Nanoliter Liquid Handling Method Applied to Single Cells Genome Amplification Automated Nanoliter Liquid Handling Applied to Single Cell Multiple Displacement Amplification.</title>
        <authorList>
            <person name="Yun J."/>
            <person name="Xu P."/>
            <person name="Xu J."/>
            <person name="Dai X."/>
            <person name="Wang Y."/>
            <person name="Zheng X."/>
            <person name="Cao C."/>
            <person name="Yi Q."/>
            <person name="Zhu Y."/>
            <person name="Wang L."/>
            <person name="Dong Z."/>
            <person name="Huang Y."/>
            <person name="Huang L."/>
            <person name="Du W."/>
        </authorList>
    </citation>
    <scope>NUCLEOTIDE SEQUENCE [LARGE SCALE GENOMIC DNA]</scope>
    <source>
        <strain evidence="2 3">Z-D1-2</strain>
    </source>
</reference>
<evidence type="ECO:0000256" key="1">
    <source>
        <dbReference type="SAM" id="Phobius"/>
    </source>
</evidence>
<proteinExistence type="predicted"/>
<dbReference type="Proteomes" id="UP000240608">
    <property type="component" value="Unassembled WGS sequence"/>
</dbReference>
<dbReference type="AlphaFoldDB" id="A0A2T4DRC0"/>